<organism evidence="4 5">
    <name type="scientific">Portunus trituberculatus</name>
    <name type="common">Swimming crab</name>
    <name type="synonym">Neptunus trituberculatus</name>
    <dbReference type="NCBI Taxonomy" id="210409"/>
    <lineage>
        <taxon>Eukaryota</taxon>
        <taxon>Metazoa</taxon>
        <taxon>Ecdysozoa</taxon>
        <taxon>Arthropoda</taxon>
        <taxon>Crustacea</taxon>
        <taxon>Multicrustacea</taxon>
        <taxon>Malacostraca</taxon>
        <taxon>Eumalacostraca</taxon>
        <taxon>Eucarida</taxon>
        <taxon>Decapoda</taxon>
        <taxon>Pleocyemata</taxon>
        <taxon>Brachyura</taxon>
        <taxon>Eubrachyura</taxon>
        <taxon>Portunoidea</taxon>
        <taxon>Portunidae</taxon>
        <taxon>Portuninae</taxon>
        <taxon>Portunus</taxon>
    </lineage>
</organism>
<protein>
    <recommendedName>
        <fullName evidence="3">HTH psq-type domain-containing protein</fullName>
    </recommendedName>
</protein>
<proteinExistence type="predicted"/>
<dbReference type="Proteomes" id="UP000324222">
    <property type="component" value="Unassembled WGS sequence"/>
</dbReference>
<dbReference type="EMBL" id="VSRR010112715">
    <property type="protein sequence ID" value="MPC98124.1"/>
    <property type="molecule type" value="Genomic_DNA"/>
</dbReference>
<evidence type="ECO:0000313" key="5">
    <source>
        <dbReference type="Proteomes" id="UP000324222"/>
    </source>
</evidence>
<feature type="domain" description="HTH psq-type" evidence="3">
    <location>
        <begin position="18"/>
        <end position="64"/>
    </location>
</feature>
<feature type="compositionally biased region" description="Polar residues" evidence="2">
    <location>
        <begin position="52"/>
        <end position="68"/>
    </location>
</feature>
<accession>A0A5B7K0K6</accession>
<dbReference type="AlphaFoldDB" id="A0A5B7K0K6"/>
<dbReference type="SUPFAM" id="SSF46689">
    <property type="entry name" value="Homeodomain-like"/>
    <property type="match status" value="1"/>
</dbReference>
<reference evidence="4 5" key="1">
    <citation type="submission" date="2019-05" db="EMBL/GenBank/DDBJ databases">
        <title>Another draft genome of Portunus trituberculatus and its Hox gene families provides insights of decapod evolution.</title>
        <authorList>
            <person name="Jeong J.-H."/>
            <person name="Song I."/>
            <person name="Kim S."/>
            <person name="Choi T."/>
            <person name="Kim D."/>
            <person name="Ryu S."/>
            <person name="Kim W."/>
        </authorList>
    </citation>
    <scope>NUCLEOTIDE SEQUENCE [LARGE SCALE GENOMIC DNA]</scope>
    <source>
        <tissue evidence="4">Muscle</tissue>
    </source>
</reference>
<evidence type="ECO:0000313" key="4">
    <source>
        <dbReference type="EMBL" id="MPC98124.1"/>
    </source>
</evidence>
<dbReference type="InterPro" id="IPR009057">
    <property type="entry name" value="Homeodomain-like_sf"/>
</dbReference>
<keyword evidence="5" id="KW-1185">Reference proteome</keyword>
<comment type="caution">
    <text evidence="4">The sequence shown here is derived from an EMBL/GenBank/DDBJ whole genome shotgun (WGS) entry which is preliminary data.</text>
</comment>
<sequence>MPPKRLATSLAMSPSVAKKKRNSLILKVKLDNIHRHERGEKSNSIARHHGLTPSTVSTIFKSADSINR</sequence>
<feature type="region of interest" description="Disordered" evidence="2">
    <location>
        <begin position="35"/>
        <end position="68"/>
    </location>
</feature>
<evidence type="ECO:0000259" key="3">
    <source>
        <dbReference type="Pfam" id="PF04218"/>
    </source>
</evidence>
<name>A0A5B7K0K6_PORTR</name>
<dbReference type="GO" id="GO:0005634">
    <property type="term" value="C:nucleus"/>
    <property type="evidence" value="ECO:0007669"/>
    <property type="project" value="UniProtKB-SubCell"/>
</dbReference>
<dbReference type="GO" id="GO:0003677">
    <property type="term" value="F:DNA binding"/>
    <property type="evidence" value="ECO:0007669"/>
    <property type="project" value="InterPro"/>
</dbReference>
<gene>
    <name evidence="4" type="ORF">E2C01_093477</name>
</gene>
<dbReference type="InterPro" id="IPR007889">
    <property type="entry name" value="HTH_Psq"/>
</dbReference>
<comment type="subcellular location">
    <subcellularLocation>
        <location evidence="1">Nucleus</location>
    </subcellularLocation>
</comment>
<dbReference type="Gene3D" id="1.10.10.60">
    <property type="entry name" value="Homeodomain-like"/>
    <property type="match status" value="1"/>
</dbReference>
<dbReference type="Pfam" id="PF04218">
    <property type="entry name" value="CENP-B_N"/>
    <property type="match status" value="1"/>
</dbReference>
<evidence type="ECO:0000256" key="1">
    <source>
        <dbReference type="ARBA" id="ARBA00004123"/>
    </source>
</evidence>
<evidence type="ECO:0000256" key="2">
    <source>
        <dbReference type="SAM" id="MobiDB-lite"/>
    </source>
</evidence>